<dbReference type="InterPro" id="IPR012910">
    <property type="entry name" value="Plug_dom"/>
</dbReference>
<keyword evidence="10 12" id="KW-0472">Membrane</keyword>
<dbReference type="PANTHER" id="PTHR32552">
    <property type="entry name" value="FERRICHROME IRON RECEPTOR-RELATED"/>
    <property type="match status" value="1"/>
</dbReference>
<keyword evidence="17" id="KW-1185">Reference proteome</keyword>
<feature type="chain" id="PRO_5045730368" evidence="14">
    <location>
        <begin position="27"/>
        <end position="744"/>
    </location>
</feature>
<dbReference type="SUPFAM" id="SSF56935">
    <property type="entry name" value="Porins"/>
    <property type="match status" value="1"/>
</dbReference>
<comment type="caution">
    <text evidence="16">The sequence shown here is derived from an EMBL/GenBank/DDBJ whole genome shotgun (WGS) entry which is preliminary data.</text>
</comment>
<proteinExistence type="inferred from homology"/>
<keyword evidence="9" id="KW-0798">TonB box</keyword>
<sequence length="744" mass="80207">MSLNIIAKYSLLGAVSLTALTGAATAQGQSSDKSEMLFEEIIVTAGRREQSLQDVPASVVAINPDDFKVKGIKQIGEILDYTPGVVFQTGGAPGLGNISARGVPQSSATPVFGIYLDDIPLSSNTNFAGGGNIIFDGLLMDIERVEVIKGPQGTLYGATSVGGMMRYISRDPALQEFRGSVGADIATTKGGEMSKIFNGRVSVPVVEDKLGVTFSGFYQDTGGYVDQVDGTGALVQEDYNGSEVTGYMADALFTPTDELRIRLKYLKQEMDFSADATTTLVPQGDEALFGGYSNINPPGPKFLDFRIMSGSIEYDLGWGTVTSTTSHSKYSYGGYSDFTADYAIYADLFDGRAPGTTTQVDFDQTLGSKKFVQEVRLTSERMGAFEWIAGLYYASEDTINNQSLQATPAFDLLTIAFPSDYTEKAAFGDVTYYVNDNFDITAGARISKNKIILSYIASGVFLPPGDLVNTPVKDTVDTYLLAARYRVHDDMSFYARVASGYRPAQSNIPVLDTNGVNVAPAFVASDHAWSYELGVKGNFADNMFAYDVALWKIDWANFQASVFLNGISTGGNAEDGLSAYGLDGSFIVRPVDALTLTASIAYSHSTLKSDEPTIGGVEGEFLPNLPKWTASLQWDYRVDVVDSWTANFGGGFRYAGKSISAYSQAPGSAATQLDSRLITDLNVTLSSENLSFTVYARNLFDEYKLTNRQDPILGADPVTGDPIVSSSGVYERPRTIGVNMKIDF</sequence>
<dbReference type="RefSeq" id="WP_194215090.1">
    <property type="nucleotide sequence ID" value="NZ_CP061205.1"/>
</dbReference>
<gene>
    <name evidence="16" type="ORF">ACFOKA_06855</name>
</gene>
<feature type="signal peptide" evidence="14">
    <location>
        <begin position="1"/>
        <end position="26"/>
    </location>
</feature>
<evidence type="ECO:0000313" key="17">
    <source>
        <dbReference type="Proteomes" id="UP001595444"/>
    </source>
</evidence>
<dbReference type="PROSITE" id="PS01156">
    <property type="entry name" value="TONB_DEPENDENT_REC_2"/>
    <property type="match status" value="1"/>
</dbReference>
<keyword evidence="4" id="KW-0410">Iron transport</keyword>
<accession>A0ABV7D4I6</accession>
<dbReference type="InterPro" id="IPR010917">
    <property type="entry name" value="TonB_rcpt_CS"/>
</dbReference>
<dbReference type="InterPro" id="IPR039426">
    <property type="entry name" value="TonB-dep_rcpt-like"/>
</dbReference>
<evidence type="ECO:0000256" key="3">
    <source>
        <dbReference type="ARBA" id="ARBA00022452"/>
    </source>
</evidence>
<name>A0ABV7D4I6_9PROT</name>
<evidence type="ECO:0000259" key="15">
    <source>
        <dbReference type="Pfam" id="PF07715"/>
    </source>
</evidence>
<evidence type="ECO:0000256" key="6">
    <source>
        <dbReference type="ARBA" id="ARBA00022729"/>
    </source>
</evidence>
<keyword evidence="5 12" id="KW-0812">Transmembrane</keyword>
<comment type="subcellular location">
    <subcellularLocation>
        <location evidence="1 12">Cell outer membrane</location>
        <topology evidence="1 12">Multi-pass membrane protein</topology>
    </subcellularLocation>
</comment>
<evidence type="ECO:0000256" key="13">
    <source>
        <dbReference type="PROSITE-ProRule" id="PRU10144"/>
    </source>
</evidence>
<evidence type="ECO:0000256" key="14">
    <source>
        <dbReference type="SAM" id="SignalP"/>
    </source>
</evidence>
<evidence type="ECO:0000256" key="1">
    <source>
        <dbReference type="ARBA" id="ARBA00004571"/>
    </source>
</evidence>
<keyword evidence="3 12" id="KW-1134">Transmembrane beta strand</keyword>
<keyword evidence="6 14" id="KW-0732">Signal</keyword>
<evidence type="ECO:0000256" key="2">
    <source>
        <dbReference type="ARBA" id="ARBA00022448"/>
    </source>
</evidence>
<feature type="domain" description="TonB-dependent receptor plug" evidence="15">
    <location>
        <begin position="52"/>
        <end position="163"/>
    </location>
</feature>
<evidence type="ECO:0000256" key="9">
    <source>
        <dbReference type="ARBA" id="ARBA00023077"/>
    </source>
</evidence>
<keyword evidence="7" id="KW-0408">Iron</keyword>
<evidence type="ECO:0000256" key="8">
    <source>
        <dbReference type="ARBA" id="ARBA00023065"/>
    </source>
</evidence>
<evidence type="ECO:0000256" key="10">
    <source>
        <dbReference type="ARBA" id="ARBA00023136"/>
    </source>
</evidence>
<keyword evidence="2 12" id="KW-0813">Transport</keyword>
<keyword evidence="11 12" id="KW-0998">Cell outer membrane</keyword>
<organism evidence="16 17">
    <name type="scientific">Kordiimonas pumila</name>
    <dbReference type="NCBI Taxonomy" id="2161677"/>
    <lineage>
        <taxon>Bacteria</taxon>
        <taxon>Pseudomonadati</taxon>
        <taxon>Pseudomonadota</taxon>
        <taxon>Alphaproteobacteria</taxon>
        <taxon>Kordiimonadales</taxon>
        <taxon>Kordiimonadaceae</taxon>
        <taxon>Kordiimonas</taxon>
    </lineage>
</organism>
<evidence type="ECO:0000256" key="5">
    <source>
        <dbReference type="ARBA" id="ARBA00022692"/>
    </source>
</evidence>
<reference evidence="17" key="1">
    <citation type="journal article" date="2019" name="Int. J. Syst. Evol. Microbiol.">
        <title>The Global Catalogue of Microorganisms (GCM) 10K type strain sequencing project: providing services to taxonomists for standard genome sequencing and annotation.</title>
        <authorList>
            <consortium name="The Broad Institute Genomics Platform"/>
            <consortium name="The Broad Institute Genome Sequencing Center for Infectious Disease"/>
            <person name="Wu L."/>
            <person name="Ma J."/>
        </authorList>
    </citation>
    <scope>NUCLEOTIDE SEQUENCE [LARGE SCALE GENOMIC DNA]</scope>
    <source>
        <strain evidence="17">KCTC 62164</strain>
    </source>
</reference>
<protein>
    <submittedName>
        <fullName evidence="16">TonB-dependent receptor</fullName>
    </submittedName>
</protein>
<evidence type="ECO:0000256" key="7">
    <source>
        <dbReference type="ARBA" id="ARBA00023004"/>
    </source>
</evidence>
<dbReference type="PROSITE" id="PS52016">
    <property type="entry name" value="TONB_DEPENDENT_REC_3"/>
    <property type="match status" value="1"/>
</dbReference>
<dbReference type="EMBL" id="JBHRSL010000004">
    <property type="protein sequence ID" value="MFC3051615.1"/>
    <property type="molecule type" value="Genomic_DNA"/>
</dbReference>
<keyword evidence="8" id="KW-0406">Ion transport</keyword>
<dbReference type="Pfam" id="PF07715">
    <property type="entry name" value="Plug"/>
    <property type="match status" value="1"/>
</dbReference>
<dbReference type="Proteomes" id="UP001595444">
    <property type="component" value="Unassembled WGS sequence"/>
</dbReference>
<evidence type="ECO:0000256" key="12">
    <source>
        <dbReference type="PROSITE-ProRule" id="PRU01360"/>
    </source>
</evidence>
<dbReference type="Gene3D" id="2.40.170.20">
    <property type="entry name" value="TonB-dependent receptor, beta-barrel domain"/>
    <property type="match status" value="1"/>
</dbReference>
<comment type="similarity">
    <text evidence="12">Belongs to the TonB-dependent receptor family.</text>
</comment>
<feature type="short sequence motif" description="TonB C-terminal box" evidence="13">
    <location>
        <begin position="727"/>
        <end position="744"/>
    </location>
</feature>
<evidence type="ECO:0000256" key="4">
    <source>
        <dbReference type="ARBA" id="ARBA00022496"/>
    </source>
</evidence>
<evidence type="ECO:0000313" key="16">
    <source>
        <dbReference type="EMBL" id="MFC3051615.1"/>
    </source>
</evidence>
<dbReference type="InterPro" id="IPR036942">
    <property type="entry name" value="Beta-barrel_TonB_sf"/>
</dbReference>
<keyword evidence="16" id="KW-0675">Receptor</keyword>
<dbReference type="PANTHER" id="PTHR32552:SF81">
    <property type="entry name" value="TONB-DEPENDENT OUTER MEMBRANE RECEPTOR"/>
    <property type="match status" value="1"/>
</dbReference>
<evidence type="ECO:0000256" key="11">
    <source>
        <dbReference type="ARBA" id="ARBA00023237"/>
    </source>
</evidence>